<name>A0AA46DZ26_9FUSO</name>
<dbReference type="Proteomes" id="UP000294678">
    <property type="component" value="Unassembled WGS sequence"/>
</dbReference>
<evidence type="ECO:0000256" key="3">
    <source>
        <dbReference type="ARBA" id="ARBA00022692"/>
    </source>
</evidence>
<evidence type="ECO:0000313" key="9">
    <source>
        <dbReference type="Proteomes" id="UP000294678"/>
    </source>
</evidence>
<accession>A0AA46DZ26</accession>
<evidence type="ECO:0000256" key="5">
    <source>
        <dbReference type="ARBA" id="ARBA00023136"/>
    </source>
</evidence>
<dbReference type="PANTHER" id="PTHR33545:SF9">
    <property type="entry name" value="UPF0750 MEMBRANE PROTEIN YITE"/>
    <property type="match status" value="1"/>
</dbReference>
<dbReference type="RefSeq" id="WP_134112678.1">
    <property type="nucleotide sequence ID" value="NZ_SOBG01000003.1"/>
</dbReference>
<evidence type="ECO:0000256" key="6">
    <source>
        <dbReference type="SAM" id="Phobius"/>
    </source>
</evidence>
<gene>
    <name evidence="8" type="ORF">EV215_0784</name>
</gene>
<keyword evidence="9" id="KW-1185">Reference proteome</keyword>
<reference evidence="8 9" key="1">
    <citation type="submission" date="2019-03" db="EMBL/GenBank/DDBJ databases">
        <title>Genomic Encyclopedia of Type Strains, Phase IV (KMG-IV): sequencing the most valuable type-strain genomes for metagenomic binning, comparative biology and taxonomic classification.</title>
        <authorList>
            <person name="Goeker M."/>
        </authorList>
    </citation>
    <scope>NUCLEOTIDE SEQUENCE [LARGE SCALE GENOMIC DNA]</scope>
    <source>
        <strain evidence="8 9">DSM 100055</strain>
    </source>
</reference>
<proteinExistence type="predicted"/>
<feature type="transmembrane region" description="Helical" evidence="6">
    <location>
        <begin position="12"/>
        <end position="31"/>
    </location>
</feature>
<comment type="caution">
    <text evidence="8">The sequence shown here is derived from an EMBL/GenBank/DDBJ whole genome shotgun (WGS) entry which is preliminary data.</text>
</comment>
<organism evidence="8 9">
    <name type="scientific">Hypnocyclicus thermotrophus</name>
    <dbReference type="NCBI Taxonomy" id="1627895"/>
    <lineage>
        <taxon>Bacteria</taxon>
        <taxon>Fusobacteriati</taxon>
        <taxon>Fusobacteriota</taxon>
        <taxon>Fusobacteriia</taxon>
        <taxon>Fusobacteriales</taxon>
        <taxon>Fusobacteriaceae</taxon>
        <taxon>Hypnocyclicus</taxon>
    </lineage>
</organism>
<feature type="transmembrane region" description="Helical" evidence="6">
    <location>
        <begin position="83"/>
        <end position="100"/>
    </location>
</feature>
<feature type="transmembrane region" description="Helical" evidence="6">
    <location>
        <begin position="112"/>
        <end position="137"/>
    </location>
</feature>
<sequence>MKNKLKDILVDYFFINFGLVISAIGIGLFLVPGKIVSGGVSGIATILYYTFNLPVGLVMLALNIPLFLIGLKIFGKTYGVKTFFGTVFLSVYIDLLRFIIPNANNIIDFDKASNALIAPIFGGVITGIGVGLIMKFGGSTGGTDIVAQIINKYFKIPLGYSFIFIDGLILLAGSSVFGIEKGLYAIISLYAGAVAINKIFEGVSYSKMIYIISDYHEDIKNLILHDFDRGGTGLYGNGLYTNKDKKIIMTVLKNNEIHELKNYVKQIDPNAFVIISEVYEVLGEGFTPF</sequence>
<protein>
    <submittedName>
        <fullName evidence="8">Uncharacterized membrane-anchored protein YitT (DUF2179 family)</fullName>
    </submittedName>
</protein>
<dbReference type="Pfam" id="PF10035">
    <property type="entry name" value="DUF2179"/>
    <property type="match status" value="1"/>
</dbReference>
<dbReference type="InterPro" id="IPR051461">
    <property type="entry name" value="UPF0750_membrane"/>
</dbReference>
<feature type="transmembrane region" description="Helical" evidence="6">
    <location>
        <begin position="183"/>
        <end position="200"/>
    </location>
</feature>
<dbReference type="GO" id="GO:0005886">
    <property type="term" value="C:plasma membrane"/>
    <property type="evidence" value="ECO:0007669"/>
    <property type="project" value="UniProtKB-SubCell"/>
</dbReference>
<dbReference type="PIRSF" id="PIRSF006483">
    <property type="entry name" value="Membrane_protein_YitT"/>
    <property type="match status" value="1"/>
</dbReference>
<evidence type="ECO:0000259" key="7">
    <source>
        <dbReference type="Pfam" id="PF10035"/>
    </source>
</evidence>
<dbReference type="InterPro" id="IPR015867">
    <property type="entry name" value="N-reg_PII/ATP_PRibTrfase_C"/>
</dbReference>
<evidence type="ECO:0000256" key="2">
    <source>
        <dbReference type="ARBA" id="ARBA00022475"/>
    </source>
</evidence>
<keyword evidence="5 6" id="KW-0472">Membrane</keyword>
<dbReference type="CDD" id="cd16380">
    <property type="entry name" value="YitT_C"/>
    <property type="match status" value="1"/>
</dbReference>
<keyword evidence="3 6" id="KW-0812">Transmembrane</keyword>
<feature type="domain" description="DUF2179" evidence="7">
    <location>
        <begin position="229"/>
        <end position="283"/>
    </location>
</feature>
<evidence type="ECO:0000256" key="1">
    <source>
        <dbReference type="ARBA" id="ARBA00004651"/>
    </source>
</evidence>
<keyword evidence="2" id="KW-1003">Cell membrane</keyword>
<comment type="subcellular location">
    <subcellularLocation>
        <location evidence="1">Cell membrane</location>
        <topology evidence="1">Multi-pass membrane protein</topology>
    </subcellularLocation>
</comment>
<dbReference type="Gene3D" id="3.30.70.120">
    <property type="match status" value="1"/>
</dbReference>
<dbReference type="EMBL" id="SOBG01000003">
    <property type="protein sequence ID" value="TDT71411.1"/>
    <property type="molecule type" value="Genomic_DNA"/>
</dbReference>
<dbReference type="Pfam" id="PF02588">
    <property type="entry name" value="YitT_membrane"/>
    <property type="match status" value="1"/>
</dbReference>
<evidence type="ECO:0000256" key="4">
    <source>
        <dbReference type="ARBA" id="ARBA00022989"/>
    </source>
</evidence>
<dbReference type="InterPro" id="IPR003740">
    <property type="entry name" value="YitT"/>
</dbReference>
<feature type="transmembrane region" description="Helical" evidence="6">
    <location>
        <begin position="51"/>
        <end position="71"/>
    </location>
</feature>
<dbReference type="PANTHER" id="PTHR33545">
    <property type="entry name" value="UPF0750 MEMBRANE PROTEIN YITT-RELATED"/>
    <property type="match status" value="1"/>
</dbReference>
<keyword evidence="4 6" id="KW-1133">Transmembrane helix</keyword>
<dbReference type="AlphaFoldDB" id="A0AA46DZ26"/>
<evidence type="ECO:0000313" key="8">
    <source>
        <dbReference type="EMBL" id="TDT71411.1"/>
    </source>
</evidence>
<dbReference type="InterPro" id="IPR019264">
    <property type="entry name" value="DUF2179"/>
</dbReference>
<feature type="transmembrane region" description="Helical" evidence="6">
    <location>
        <begin position="158"/>
        <end position="177"/>
    </location>
</feature>